<feature type="domain" description="FAD/NAD(P)-binding" evidence="6">
    <location>
        <begin position="5"/>
        <end position="321"/>
    </location>
</feature>
<evidence type="ECO:0000256" key="1">
    <source>
        <dbReference type="ARBA" id="ARBA00001974"/>
    </source>
</evidence>
<dbReference type="RefSeq" id="WP_344300946.1">
    <property type="nucleotide sequence ID" value="NZ_BAAAQW010000012.1"/>
</dbReference>
<keyword evidence="8" id="KW-1185">Reference proteome</keyword>
<evidence type="ECO:0000313" key="8">
    <source>
        <dbReference type="Proteomes" id="UP001500432"/>
    </source>
</evidence>
<dbReference type="InterPro" id="IPR004099">
    <property type="entry name" value="Pyr_nucl-diS_OxRdtase_dimer"/>
</dbReference>
<keyword evidence="4" id="KW-0274">FAD</keyword>
<dbReference type="PIRSF" id="PIRSF000350">
    <property type="entry name" value="Mercury_reductase_MerA"/>
    <property type="match status" value="1"/>
</dbReference>
<dbReference type="Proteomes" id="UP001500432">
    <property type="component" value="Unassembled WGS sequence"/>
</dbReference>
<dbReference type="InterPro" id="IPR016156">
    <property type="entry name" value="FAD/NAD-linked_Rdtase_dimer_sf"/>
</dbReference>
<organism evidence="7 8">
    <name type="scientific">Sinomonas flava</name>
    <dbReference type="NCBI Taxonomy" id="496857"/>
    <lineage>
        <taxon>Bacteria</taxon>
        <taxon>Bacillati</taxon>
        <taxon>Actinomycetota</taxon>
        <taxon>Actinomycetes</taxon>
        <taxon>Micrococcales</taxon>
        <taxon>Micrococcaceae</taxon>
        <taxon>Sinomonas</taxon>
    </lineage>
</organism>
<dbReference type="PRINTS" id="PR00411">
    <property type="entry name" value="PNDRDTASEI"/>
</dbReference>
<reference evidence="8" key="1">
    <citation type="journal article" date="2019" name="Int. J. Syst. Evol. Microbiol.">
        <title>The Global Catalogue of Microorganisms (GCM) 10K type strain sequencing project: providing services to taxonomists for standard genome sequencing and annotation.</title>
        <authorList>
            <consortium name="The Broad Institute Genomics Platform"/>
            <consortium name="The Broad Institute Genome Sequencing Center for Infectious Disease"/>
            <person name="Wu L."/>
            <person name="Ma J."/>
        </authorList>
    </citation>
    <scope>NUCLEOTIDE SEQUENCE [LARGE SCALE GENOMIC DNA]</scope>
    <source>
        <strain evidence="8">JCM 16034</strain>
    </source>
</reference>
<evidence type="ECO:0000256" key="4">
    <source>
        <dbReference type="ARBA" id="ARBA00022827"/>
    </source>
</evidence>
<dbReference type="SUPFAM" id="SSF55424">
    <property type="entry name" value="FAD/NAD-linked reductases, dimerisation (C-terminal) domain"/>
    <property type="match status" value="1"/>
</dbReference>
<dbReference type="SUPFAM" id="SSF51905">
    <property type="entry name" value="FAD/NAD(P)-binding domain"/>
    <property type="match status" value="1"/>
</dbReference>
<feature type="domain" description="Pyridine nucleotide-disulphide oxidoreductase dimerisation" evidence="5">
    <location>
        <begin position="358"/>
        <end position="463"/>
    </location>
</feature>
<gene>
    <name evidence="7" type="ORF">GCM10009849_33450</name>
</gene>
<dbReference type="InterPro" id="IPR023753">
    <property type="entry name" value="FAD/NAD-binding_dom"/>
</dbReference>
<accession>A0ABP5NU58</accession>
<dbReference type="Gene3D" id="3.50.50.60">
    <property type="entry name" value="FAD/NAD(P)-binding domain"/>
    <property type="match status" value="2"/>
</dbReference>
<evidence type="ECO:0000256" key="2">
    <source>
        <dbReference type="ARBA" id="ARBA00007532"/>
    </source>
</evidence>
<name>A0ABP5NU58_9MICC</name>
<protein>
    <submittedName>
        <fullName evidence="7">NAD(P)/FAD-dependent oxidoreductase</fullName>
    </submittedName>
</protein>
<evidence type="ECO:0000256" key="3">
    <source>
        <dbReference type="ARBA" id="ARBA00022630"/>
    </source>
</evidence>
<sequence length="472" mass="49196">MDSEYDVIVIGAGAAGENAADRAVKGGLSAALVESDLVGGACSYWACEPSKALLRPGAALRAARSVAGAREAVTGSLDIPQVLARRDAAVNSWDDTSQAEWVSGAGIELVRGRARLSGARRVVVSDDRGDHFTLTARHAVVLATGSAPAVPRIPGLHDVPFWTTKEATSTHEVPESLVVLGGGVAGTELAQAFGRLGARVTVVARGPLLSAFPVDARGLVAEGLAADGVEVIENTSAELVENTDDGAVRVSLPGGRALEAARLLVATGRRPALDGLGLPAFGVEPVSMRVDETGRVQGLSWLYAVGDCSGGPKLTHQGKYQARITGDAIAARARGELARNETAQAWSPWARTADRLAVPQVVFTDPEIGMVGLSEEEAWEAGLRVRPIAVPLNVAAASLHAEDYSGWAQLLIDEDLRTVVGACFAGPDVAELLHAATVAIVGEVPLDRLWHAVPAFPTLSEVWLRLLEAYGV</sequence>
<dbReference type="PANTHER" id="PTHR43014">
    <property type="entry name" value="MERCURIC REDUCTASE"/>
    <property type="match status" value="1"/>
</dbReference>
<comment type="similarity">
    <text evidence="2">Belongs to the class-I pyridine nucleotide-disulfide oxidoreductase family.</text>
</comment>
<evidence type="ECO:0000259" key="5">
    <source>
        <dbReference type="Pfam" id="PF02852"/>
    </source>
</evidence>
<proteinExistence type="inferred from homology"/>
<dbReference type="Pfam" id="PF07992">
    <property type="entry name" value="Pyr_redox_2"/>
    <property type="match status" value="1"/>
</dbReference>
<dbReference type="InterPro" id="IPR036188">
    <property type="entry name" value="FAD/NAD-bd_sf"/>
</dbReference>
<comment type="cofactor">
    <cofactor evidence="1">
        <name>FAD</name>
        <dbReference type="ChEBI" id="CHEBI:57692"/>
    </cofactor>
</comment>
<evidence type="ECO:0000313" key="7">
    <source>
        <dbReference type="EMBL" id="GAA2202963.1"/>
    </source>
</evidence>
<evidence type="ECO:0000259" key="6">
    <source>
        <dbReference type="Pfam" id="PF07992"/>
    </source>
</evidence>
<dbReference type="PRINTS" id="PR00368">
    <property type="entry name" value="FADPNR"/>
</dbReference>
<dbReference type="EMBL" id="BAAAQW010000012">
    <property type="protein sequence ID" value="GAA2202963.1"/>
    <property type="molecule type" value="Genomic_DNA"/>
</dbReference>
<dbReference type="Gene3D" id="3.30.390.30">
    <property type="match status" value="1"/>
</dbReference>
<dbReference type="InterPro" id="IPR001100">
    <property type="entry name" value="Pyr_nuc-diS_OxRdtase"/>
</dbReference>
<dbReference type="Pfam" id="PF02852">
    <property type="entry name" value="Pyr_redox_dim"/>
    <property type="match status" value="1"/>
</dbReference>
<dbReference type="PANTHER" id="PTHR43014:SF2">
    <property type="entry name" value="MERCURIC REDUCTASE"/>
    <property type="match status" value="1"/>
</dbReference>
<comment type="caution">
    <text evidence="7">The sequence shown here is derived from an EMBL/GenBank/DDBJ whole genome shotgun (WGS) entry which is preliminary data.</text>
</comment>
<keyword evidence="3" id="KW-0285">Flavoprotein</keyword>